<gene>
    <name evidence="12" type="ORF">RRG08_018163</name>
</gene>
<feature type="compositionally biased region" description="Polar residues" evidence="9">
    <location>
        <begin position="1000"/>
        <end position="1019"/>
    </location>
</feature>
<sequence length="1470" mass="166277">MSDSECHPKALGGIFRAAQEPDSSGNSLTAKGCYGITTLSSDKEKNFSQTLSYSLSGGNDKCLSHFDSSNKFKGDGNLHTYAGDRPLDLSVKKQDLTEFTSLSSAVPTIFTLTGDNIFKIPLSPELRQSSSGYKNDKLVKAVSKTFEFSHQAPFLSSQPSVFQCKYHLFARPTQKAHSKRNRPQSRASSTINQLSPQKGKGNHKNKPPMMEPQTPQKQARVETEPINIVPHMIKDEPEESIDQFQNTVHTSSLESPKWYQNFSSVPSNHDCDRLNVTAKAAKELHGHQLYSFPDSSTDSSKHYHYSDSDLTRQFPSASVSNQRTFQRASNMFDTTFGEVNIKQDNTIDSSQHVPSIHLNESKDGSLCQVCGDQAAGFYCGAYICEACKKFFIRASKLKQMKYICLKQKNCVITKETRVHCQYCRFHKCLSLQMCYHKDGQKGGDKGNVQEIPCRVCSAPSSGFHFGALTCEGCKGFFRRMVNEREPGTYTCGKGGKCEVNSMTRNMCKACRYAKCIQIGMCIEASRIGRQPNAVKHAISLEVKKQAAQRESSQERKETKPQNPVNLDEDSNTTTYSFDGHVMKQCASGKGEKMMTVEQAHNHWTDERKGQSRGIDQRRNFHYYGWREMRENDIASSSTESLDLVGRTDLSVTSFEAAEYCGANVRGREQKRERFSAIDTQRTNELSAQCYSESIERPCHSINAGISGCDYAYMSGQSSPQVPEPIRHHAYPSSEIQRQHSPHNNMSHFSVERNEVPTQAYRSKAIPIKPNMTTSPLLGSRGLHRERRFSEDLELINLNISMHSDDDVSQWNRGHSYQGQRVLGMEFSGSLPSSWDSTNVYNHQGFGKHPLEYTVKQGPVHTVPLCSPRSEHPSSSLASWEQNQGFTQEESINKDFPIASERSDQQAYYSQDCFKNFGGDIQMDDQSSLGDQHHVQQRNNSYNTYQSQETLPSLNLFHDKGSSPSYRKFNISYDSHAQGFVNPGMIGQSNNYNEEERNHFSESQSTVTVNRKHQTGSSFNDRNRYDFWEADNVSNKDERPFKTPSSIDMRSRSPSPCNKVRAYENENNRSRNQNTNRSSNSSHMQGLTASSCKDVGSKEHEGSESPSVLNSTWKQEGRSVIPYENSLKHRHGSRRSRNPSPYSRGKQSYDINDIGRIAPKSNHSSRNGSLERSGPTFDIDNKSSLSLTNSDPSTELANQSISSRSASVNIEDCNVAAPSVSNPQQMSSSSPSLWNFTNSYLDKEMEICAKILKSISLAEQAKQDTYDAERLKDMESAWELMMDHFNFHAKVMVRYAKKAPGFRDLKLDDQVKLLSGATYNLVLLNHTRSYEPQTGFYNYFNMTKRNWMKILEYCPEFAVLHTHFKHCGIMAKGINLSEKEYAYMSTMILLDDECEGLEESYKVKELRDIFMSAFQDYEIENFPNGSLRLGQMLLRLSEFSQFSMQHNMAVLQVMTKHPTLVIPQLYAEMYS</sequence>
<dbReference type="SMART" id="SM00430">
    <property type="entry name" value="HOLI"/>
    <property type="match status" value="1"/>
</dbReference>
<evidence type="ECO:0000256" key="2">
    <source>
        <dbReference type="ARBA" id="ARBA00022771"/>
    </source>
</evidence>
<evidence type="ECO:0000256" key="3">
    <source>
        <dbReference type="ARBA" id="ARBA00022833"/>
    </source>
</evidence>
<keyword evidence="2" id="KW-0863">Zinc-finger</keyword>
<evidence type="ECO:0000259" key="11">
    <source>
        <dbReference type="PROSITE" id="PS51843"/>
    </source>
</evidence>
<dbReference type="SMART" id="SM00399">
    <property type="entry name" value="ZnF_C4"/>
    <property type="match status" value="2"/>
</dbReference>
<feature type="domain" description="Nuclear receptor" evidence="10">
    <location>
        <begin position="364"/>
        <end position="450"/>
    </location>
</feature>
<dbReference type="InterPro" id="IPR050234">
    <property type="entry name" value="Nuclear_hormone_rcpt_NR1"/>
</dbReference>
<dbReference type="SUPFAM" id="SSF48508">
    <property type="entry name" value="Nuclear receptor ligand-binding domain"/>
    <property type="match status" value="1"/>
</dbReference>
<dbReference type="GO" id="GO:0045944">
    <property type="term" value="P:positive regulation of transcription by RNA polymerase II"/>
    <property type="evidence" value="ECO:0007669"/>
    <property type="project" value="TreeGrafter"/>
</dbReference>
<protein>
    <recommendedName>
        <fullName evidence="14">Nuclear receptor domain-containing protein</fullName>
    </recommendedName>
</protein>
<keyword evidence="6" id="KW-0804">Transcription</keyword>
<evidence type="ECO:0000256" key="8">
    <source>
        <dbReference type="ARBA" id="ARBA00023242"/>
    </source>
</evidence>
<dbReference type="CDD" id="cd07179">
    <property type="entry name" value="2DBD_NR_DBD2"/>
    <property type="match status" value="1"/>
</dbReference>
<feature type="domain" description="Nuclear receptor" evidence="10">
    <location>
        <begin position="450"/>
        <end position="527"/>
    </location>
</feature>
<dbReference type="PROSITE" id="PS51843">
    <property type="entry name" value="NR_LBD"/>
    <property type="match status" value="1"/>
</dbReference>
<keyword evidence="13" id="KW-1185">Reference proteome</keyword>
<dbReference type="CDD" id="cd06916">
    <property type="entry name" value="NR_DBD_like"/>
    <property type="match status" value="1"/>
</dbReference>
<feature type="compositionally biased region" description="Basic residues" evidence="9">
    <location>
        <begin position="1127"/>
        <end position="1136"/>
    </location>
</feature>
<evidence type="ECO:0000256" key="4">
    <source>
        <dbReference type="ARBA" id="ARBA00023015"/>
    </source>
</evidence>
<evidence type="ECO:0000313" key="12">
    <source>
        <dbReference type="EMBL" id="KAK3796165.1"/>
    </source>
</evidence>
<keyword evidence="3" id="KW-0862">Zinc</keyword>
<evidence type="ECO:0000256" key="7">
    <source>
        <dbReference type="ARBA" id="ARBA00023170"/>
    </source>
</evidence>
<feature type="region of interest" description="Disordered" evidence="9">
    <location>
        <begin position="173"/>
        <end position="220"/>
    </location>
</feature>
<comment type="caution">
    <text evidence="12">The sequence shown here is derived from an EMBL/GenBank/DDBJ whole genome shotgun (WGS) entry which is preliminary data.</text>
</comment>
<feature type="compositionally biased region" description="Polar residues" evidence="9">
    <location>
        <begin position="1181"/>
        <end position="1202"/>
    </location>
</feature>
<dbReference type="EMBL" id="JAWDGP010000919">
    <property type="protein sequence ID" value="KAK3796165.1"/>
    <property type="molecule type" value="Genomic_DNA"/>
</dbReference>
<dbReference type="GO" id="GO:0009755">
    <property type="term" value="P:hormone-mediated signaling pathway"/>
    <property type="evidence" value="ECO:0007669"/>
    <property type="project" value="TreeGrafter"/>
</dbReference>
<dbReference type="GO" id="GO:0004879">
    <property type="term" value="F:nuclear receptor activity"/>
    <property type="evidence" value="ECO:0007669"/>
    <property type="project" value="TreeGrafter"/>
</dbReference>
<keyword evidence="4" id="KW-0805">Transcription regulation</keyword>
<dbReference type="SUPFAM" id="SSF57716">
    <property type="entry name" value="Glucocorticoid receptor-like (DNA-binding domain)"/>
    <property type="match status" value="2"/>
</dbReference>
<proteinExistence type="predicted"/>
<dbReference type="GO" id="GO:0030154">
    <property type="term" value="P:cell differentiation"/>
    <property type="evidence" value="ECO:0007669"/>
    <property type="project" value="TreeGrafter"/>
</dbReference>
<feature type="compositionally biased region" description="Polar residues" evidence="9">
    <location>
        <begin position="1103"/>
        <end position="1113"/>
    </location>
</feature>
<feature type="region of interest" description="Disordered" evidence="9">
    <location>
        <begin position="1034"/>
        <end position="1202"/>
    </location>
</feature>
<dbReference type="PRINTS" id="PR00047">
    <property type="entry name" value="STROIDFINGER"/>
</dbReference>
<dbReference type="GO" id="GO:0008270">
    <property type="term" value="F:zinc ion binding"/>
    <property type="evidence" value="ECO:0007669"/>
    <property type="project" value="UniProtKB-KW"/>
</dbReference>
<dbReference type="Proteomes" id="UP001283361">
    <property type="component" value="Unassembled WGS sequence"/>
</dbReference>
<dbReference type="PROSITE" id="PS51030">
    <property type="entry name" value="NUCLEAR_REC_DBD_2"/>
    <property type="match status" value="2"/>
</dbReference>
<dbReference type="Pfam" id="PF00105">
    <property type="entry name" value="zf-C4"/>
    <property type="match status" value="2"/>
</dbReference>
<evidence type="ECO:0008006" key="14">
    <source>
        <dbReference type="Google" id="ProtNLM"/>
    </source>
</evidence>
<organism evidence="12 13">
    <name type="scientific">Elysia crispata</name>
    <name type="common">lettuce slug</name>
    <dbReference type="NCBI Taxonomy" id="231223"/>
    <lineage>
        <taxon>Eukaryota</taxon>
        <taxon>Metazoa</taxon>
        <taxon>Spiralia</taxon>
        <taxon>Lophotrochozoa</taxon>
        <taxon>Mollusca</taxon>
        <taxon>Gastropoda</taxon>
        <taxon>Heterobranchia</taxon>
        <taxon>Euthyneura</taxon>
        <taxon>Panpulmonata</taxon>
        <taxon>Sacoglossa</taxon>
        <taxon>Placobranchoidea</taxon>
        <taxon>Plakobranchidae</taxon>
        <taxon>Elysia</taxon>
    </lineage>
</organism>
<keyword evidence="8" id="KW-0539">Nucleus</keyword>
<feature type="domain" description="NR LBD" evidence="11">
    <location>
        <begin position="1242"/>
        <end position="1470"/>
    </location>
</feature>
<dbReference type="Gene3D" id="3.30.50.10">
    <property type="entry name" value="Erythroid Transcription Factor GATA-1, subunit A"/>
    <property type="match status" value="2"/>
</dbReference>
<dbReference type="PANTHER" id="PTHR24082">
    <property type="entry name" value="NUCLEAR HORMONE RECEPTOR"/>
    <property type="match status" value="1"/>
</dbReference>
<dbReference type="InterPro" id="IPR000536">
    <property type="entry name" value="Nucl_hrmn_rcpt_lig-bd"/>
</dbReference>
<dbReference type="GO" id="GO:0000978">
    <property type="term" value="F:RNA polymerase II cis-regulatory region sequence-specific DNA binding"/>
    <property type="evidence" value="ECO:0007669"/>
    <property type="project" value="TreeGrafter"/>
</dbReference>
<keyword evidence="7" id="KW-0675">Receptor</keyword>
<dbReference type="InterPro" id="IPR001628">
    <property type="entry name" value="Znf_hrmn_rcpt"/>
</dbReference>
<reference evidence="12" key="1">
    <citation type="journal article" date="2023" name="G3 (Bethesda)">
        <title>A reference genome for the long-term kleptoplast-retaining sea slug Elysia crispata morphotype clarki.</title>
        <authorList>
            <person name="Eastman K.E."/>
            <person name="Pendleton A.L."/>
            <person name="Shaikh M.A."/>
            <person name="Suttiyut T."/>
            <person name="Ogas R."/>
            <person name="Tomko P."/>
            <person name="Gavelis G."/>
            <person name="Widhalm J.R."/>
            <person name="Wisecaver J.H."/>
        </authorList>
    </citation>
    <scope>NUCLEOTIDE SEQUENCE</scope>
    <source>
        <strain evidence="12">ECLA1</strain>
    </source>
</reference>
<feature type="compositionally biased region" description="Polar residues" evidence="9">
    <location>
        <begin position="184"/>
        <end position="196"/>
    </location>
</feature>
<dbReference type="Gene3D" id="1.10.565.10">
    <property type="entry name" value="Retinoid X Receptor"/>
    <property type="match status" value="1"/>
</dbReference>
<dbReference type="PROSITE" id="PS00031">
    <property type="entry name" value="NUCLEAR_REC_DBD_1"/>
    <property type="match status" value="1"/>
</dbReference>
<accession>A0AAE1AYV7</accession>
<evidence type="ECO:0000256" key="6">
    <source>
        <dbReference type="ARBA" id="ARBA00023163"/>
    </source>
</evidence>
<dbReference type="InterPro" id="IPR035500">
    <property type="entry name" value="NHR-like_dom_sf"/>
</dbReference>
<evidence type="ECO:0000313" key="13">
    <source>
        <dbReference type="Proteomes" id="UP001283361"/>
    </source>
</evidence>
<keyword evidence="1" id="KW-0479">Metal-binding</keyword>
<dbReference type="PANTHER" id="PTHR24082:SF473">
    <property type="entry name" value="ECDYSONE-INDUCED PROTEIN 75B, ISOFORM B"/>
    <property type="match status" value="1"/>
</dbReference>
<evidence type="ECO:0000256" key="5">
    <source>
        <dbReference type="ARBA" id="ARBA00023125"/>
    </source>
</evidence>
<evidence type="ECO:0000256" key="9">
    <source>
        <dbReference type="SAM" id="MobiDB-lite"/>
    </source>
</evidence>
<evidence type="ECO:0000259" key="10">
    <source>
        <dbReference type="PROSITE" id="PS51030"/>
    </source>
</evidence>
<feature type="compositionally biased region" description="Basic residues" evidence="9">
    <location>
        <begin position="174"/>
        <end position="183"/>
    </location>
</feature>
<name>A0AAE1AYV7_9GAST</name>
<feature type="compositionally biased region" description="Polar residues" evidence="9">
    <location>
        <begin position="1160"/>
        <end position="1169"/>
    </location>
</feature>
<feature type="region of interest" description="Disordered" evidence="9">
    <location>
        <begin position="544"/>
        <end position="575"/>
    </location>
</feature>
<keyword evidence="5" id="KW-0238">DNA-binding</keyword>
<feature type="region of interest" description="Disordered" evidence="9">
    <location>
        <begin position="981"/>
        <end position="1021"/>
    </location>
</feature>
<dbReference type="Pfam" id="PF00104">
    <property type="entry name" value="Hormone_recep"/>
    <property type="match status" value="1"/>
</dbReference>
<feature type="compositionally biased region" description="Low complexity" evidence="9">
    <location>
        <begin position="1069"/>
        <end position="1081"/>
    </location>
</feature>
<dbReference type="GO" id="GO:0000122">
    <property type="term" value="P:negative regulation of transcription by RNA polymerase II"/>
    <property type="evidence" value="ECO:0007669"/>
    <property type="project" value="TreeGrafter"/>
</dbReference>
<dbReference type="InterPro" id="IPR013088">
    <property type="entry name" value="Znf_NHR/GATA"/>
</dbReference>
<feature type="compositionally biased region" description="Polar residues" evidence="9">
    <location>
        <begin position="1042"/>
        <end position="1055"/>
    </location>
</feature>
<evidence type="ECO:0000256" key="1">
    <source>
        <dbReference type="ARBA" id="ARBA00022723"/>
    </source>
</evidence>